<dbReference type="InParanoid" id="G0QUZ1"/>
<keyword evidence="1" id="KW-0464">Manganese</keyword>
<feature type="binding site" evidence="1">
    <location>
        <position position="87"/>
    </location>
    <ligand>
        <name>Mn(2+)</name>
        <dbReference type="ChEBI" id="CHEBI:29035"/>
        <label>2</label>
    </ligand>
</feature>
<dbReference type="GO" id="GO:0046872">
    <property type="term" value="F:metal ion binding"/>
    <property type="evidence" value="ECO:0007669"/>
    <property type="project" value="UniProtKB-KW"/>
</dbReference>
<feature type="binding site" evidence="1">
    <location>
        <position position="89"/>
    </location>
    <ligand>
        <name>Mn(2+)</name>
        <dbReference type="ChEBI" id="CHEBI:29035"/>
        <label>2</label>
    </ligand>
</feature>
<proteinExistence type="predicted"/>
<dbReference type="OrthoDB" id="6119954at2759"/>
<comment type="cofactor">
    <cofactor evidence="1">
        <name>Mn(2+)</name>
        <dbReference type="ChEBI" id="CHEBI:29035"/>
    </cofactor>
    <text evidence="1">The Mn(2+) ion enhances activity.</text>
</comment>
<feature type="binding site" evidence="1">
    <location>
        <position position="150"/>
    </location>
    <ligand>
        <name>Mn(2+)</name>
        <dbReference type="ChEBI" id="CHEBI:29035"/>
        <label>2</label>
    </ligand>
</feature>
<dbReference type="SUPFAM" id="SSF55031">
    <property type="entry name" value="Bacterial exopeptidase dimerisation domain"/>
    <property type="match status" value="1"/>
</dbReference>
<dbReference type="CDD" id="cd03886">
    <property type="entry name" value="M20_Acy1"/>
    <property type="match status" value="1"/>
</dbReference>
<dbReference type="OMA" id="PECQTMG"/>
<keyword evidence="1" id="KW-0479">Metal-binding</keyword>
<dbReference type="RefSeq" id="XP_004032547.1">
    <property type="nucleotide sequence ID" value="XM_004032499.1"/>
</dbReference>
<organism evidence="3 4">
    <name type="scientific">Ichthyophthirius multifiliis</name>
    <name type="common">White spot disease agent</name>
    <name type="synonym">Ich</name>
    <dbReference type="NCBI Taxonomy" id="5932"/>
    <lineage>
        <taxon>Eukaryota</taxon>
        <taxon>Sar</taxon>
        <taxon>Alveolata</taxon>
        <taxon>Ciliophora</taxon>
        <taxon>Intramacronucleata</taxon>
        <taxon>Oligohymenophorea</taxon>
        <taxon>Hymenostomatida</taxon>
        <taxon>Ophryoglenina</taxon>
        <taxon>Ichthyophthirius</taxon>
    </lineage>
</organism>
<dbReference type="Gene3D" id="3.40.630.10">
    <property type="entry name" value="Zn peptidases"/>
    <property type="match status" value="1"/>
</dbReference>
<gene>
    <name evidence="3" type="ORF">IMG5_120230</name>
</gene>
<dbReference type="STRING" id="857967.G0QUZ1"/>
<evidence type="ECO:0000313" key="4">
    <source>
        <dbReference type="Proteomes" id="UP000008983"/>
    </source>
</evidence>
<dbReference type="PANTHER" id="PTHR11014:SF63">
    <property type="entry name" value="METALLOPEPTIDASE, PUTATIVE (AFU_ORTHOLOGUE AFUA_6G09600)-RELATED"/>
    <property type="match status" value="1"/>
</dbReference>
<dbReference type="NCBIfam" id="TIGR01891">
    <property type="entry name" value="amidohydrolases"/>
    <property type="match status" value="1"/>
</dbReference>
<dbReference type="Pfam" id="PF01546">
    <property type="entry name" value="Peptidase_M20"/>
    <property type="match status" value="1"/>
</dbReference>
<name>G0QUZ1_ICHMU</name>
<evidence type="ECO:0000313" key="3">
    <source>
        <dbReference type="EMBL" id="EGR30960.1"/>
    </source>
</evidence>
<dbReference type="GeneID" id="14907088"/>
<protein>
    <recommendedName>
        <fullName evidence="2">Peptidase M20 dimerisation domain-containing protein</fullName>
    </recommendedName>
</protein>
<reference evidence="3 4" key="1">
    <citation type="submission" date="2011-07" db="EMBL/GenBank/DDBJ databases">
        <authorList>
            <person name="Coyne R."/>
            <person name="Brami D."/>
            <person name="Johnson J."/>
            <person name="Hostetler J."/>
            <person name="Hannick L."/>
            <person name="Clark T."/>
            <person name="Cassidy-Hanley D."/>
            <person name="Inman J."/>
        </authorList>
    </citation>
    <scope>NUCLEOTIDE SEQUENCE [LARGE SCALE GENOMIC DNA]</scope>
    <source>
        <strain evidence="3 4">G5</strain>
    </source>
</reference>
<dbReference type="InterPro" id="IPR036264">
    <property type="entry name" value="Bact_exopeptidase_dim_dom"/>
</dbReference>
<dbReference type="InterPro" id="IPR011650">
    <property type="entry name" value="Peptidase_M20_dimer"/>
</dbReference>
<dbReference type="GO" id="GO:0016787">
    <property type="term" value="F:hydrolase activity"/>
    <property type="evidence" value="ECO:0007669"/>
    <property type="project" value="InterPro"/>
</dbReference>
<dbReference type="InterPro" id="IPR017439">
    <property type="entry name" value="Amidohydrolase"/>
</dbReference>
<dbReference type="eggNOG" id="ENOG502QQEM">
    <property type="taxonomic scope" value="Eukaryota"/>
</dbReference>
<dbReference type="AlphaFoldDB" id="G0QUZ1"/>
<feature type="domain" description="Peptidase M20 dimerisation" evidence="2">
    <location>
        <begin position="175"/>
        <end position="268"/>
    </location>
</feature>
<dbReference type="Gene3D" id="3.30.70.360">
    <property type="match status" value="1"/>
</dbReference>
<dbReference type="SUPFAM" id="SSF53187">
    <property type="entry name" value="Zn-dependent exopeptidases"/>
    <property type="match status" value="1"/>
</dbReference>
<dbReference type="InterPro" id="IPR002933">
    <property type="entry name" value="Peptidase_M20"/>
</dbReference>
<feature type="binding site" evidence="1">
    <location>
        <position position="125"/>
    </location>
    <ligand>
        <name>Mn(2+)</name>
        <dbReference type="ChEBI" id="CHEBI:29035"/>
        <label>2</label>
    </ligand>
</feature>
<dbReference type="Proteomes" id="UP000008983">
    <property type="component" value="Unassembled WGS sequence"/>
</dbReference>
<dbReference type="PIRSF" id="PIRSF005962">
    <property type="entry name" value="Pept_M20D_amidohydro"/>
    <property type="match status" value="1"/>
</dbReference>
<accession>G0QUZ1</accession>
<sequence length="355" mass="40490">MHQNPETSFKEYQTQISIQDYLIQLGVSQQNIKKIAKTGLFVDLQGRPEPKGEKRTITFRADIDALQMTEQNPHLEYQSVNGAAHMCGHDGHTTCLLGFASLFMEKINEVPSNKTIRLLFQPSEEGPESGAIEMIKDGCLQNVDEVYGFHNWPTHKVGYLMVKPGPVMAQVCIIKLTIIGKGGHGSEPLKAIDPIQAAIDFHIKFRQINEKHKNRQFVCTLPIFQAGERYNVIPQTAFLSGTFRSLENGFDEEFKKDLVQILEEIKYQNKVDYQLDWKNTFPILSNTEKEANDIERIAKEYFGEQNVGFGCMPVKASEDFGFYVQNKPGAFFFQVLKEMKEMLCYMIANMILMKP</sequence>
<evidence type="ECO:0000259" key="2">
    <source>
        <dbReference type="Pfam" id="PF07687"/>
    </source>
</evidence>
<evidence type="ECO:0000256" key="1">
    <source>
        <dbReference type="PIRSR" id="PIRSR005962-1"/>
    </source>
</evidence>
<dbReference type="PANTHER" id="PTHR11014">
    <property type="entry name" value="PEPTIDASE M20 FAMILY MEMBER"/>
    <property type="match status" value="1"/>
</dbReference>
<dbReference type="Pfam" id="PF07687">
    <property type="entry name" value="M20_dimer"/>
    <property type="match status" value="1"/>
</dbReference>
<keyword evidence="4" id="KW-1185">Reference proteome</keyword>
<dbReference type="EMBL" id="GL983926">
    <property type="protein sequence ID" value="EGR30960.1"/>
    <property type="molecule type" value="Genomic_DNA"/>
</dbReference>